<proteinExistence type="predicted"/>
<reference evidence="9" key="1">
    <citation type="journal article" date="2014" name="Nat. Commun.">
        <title>The emerging biofuel crop Camelina sativa retains a highly undifferentiated hexaploid genome structure.</title>
        <authorList>
            <person name="Kagale S."/>
            <person name="Koh C."/>
            <person name="Nixon J."/>
            <person name="Bollina V."/>
            <person name="Clarke W.E."/>
            <person name="Tuteja R."/>
            <person name="Spillane C."/>
            <person name="Robinson S.J."/>
            <person name="Links M.G."/>
            <person name="Clarke C."/>
            <person name="Higgins E.E."/>
            <person name="Huebert T."/>
            <person name="Sharpe A.G."/>
            <person name="Parkin I.A."/>
        </authorList>
    </citation>
    <scope>NUCLEOTIDE SEQUENCE [LARGE SCALE GENOMIC DNA]</scope>
    <source>
        <strain evidence="9">cv. DH55</strain>
    </source>
</reference>
<accession>A0ABM0TSX5</accession>
<dbReference type="Pfam" id="PF22936">
    <property type="entry name" value="Pol_BBD"/>
    <property type="match status" value="1"/>
</dbReference>
<dbReference type="Pfam" id="PF14223">
    <property type="entry name" value="Retrotran_gag_2"/>
    <property type="match status" value="1"/>
</dbReference>
<dbReference type="InterPro" id="IPR013103">
    <property type="entry name" value="RVT_2"/>
</dbReference>
<evidence type="ECO:0000256" key="5">
    <source>
        <dbReference type="PROSITE-ProRule" id="PRU00047"/>
    </source>
</evidence>
<evidence type="ECO:0000256" key="4">
    <source>
        <dbReference type="ARBA" id="ARBA00022801"/>
    </source>
</evidence>
<evidence type="ECO:0000256" key="6">
    <source>
        <dbReference type="SAM" id="MobiDB-lite"/>
    </source>
</evidence>
<keyword evidence="5" id="KW-0863">Zinc-finger</keyword>
<dbReference type="InterPro" id="IPR054722">
    <property type="entry name" value="PolX-like_BBD"/>
</dbReference>
<evidence type="ECO:0000259" key="8">
    <source>
        <dbReference type="PROSITE" id="PS50994"/>
    </source>
</evidence>
<dbReference type="Pfam" id="PF07727">
    <property type="entry name" value="RVT_2"/>
    <property type="match status" value="1"/>
</dbReference>
<dbReference type="InterPro" id="IPR001584">
    <property type="entry name" value="Integrase_cat-core"/>
</dbReference>
<dbReference type="RefSeq" id="XP_010430806.1">
    <property type="nucleotide sequence ID" value="XM_010432504.1"/>
</dbReference>
<dbReference type="InterPro" id="IPR036397">
    <property type="entry name" value="RNaseH_sf"/>
</dbReference>
<evidence type="ECO:0000313" key="10">
    <source>
        <dbReference type="RefSeq" id="XP_010430806.1"/>
    </source>
</evidence>
<dbReference type="InterPro" id="IPR001878">
    <property type="entry name" value="Znf_CCHC"/>
</dbReference>
<dbReference type="Pfam" id="PF25597">
    <property type="entry name" value="SH3_retrovirus"/>
    <property type="match status" value="1"/>
</dbReference>
<evidence type="ECO:0000256" key="2">
    <source>
        <dbReference type="ARBA" id="ARBA00022723"/>
    </source>
</evidence>
<feature type="region of interest" description="Disordered" evidence="6">
    <location>
        <begin position="127"/>
        <end position="147"/>
    </location>
</feature>
<evidence type="ECO:0000259" key="7">
    <source>
        <dbReference type="PROSITE" id="PS50158"/>
    </source>
</evidence>
<keyword evidence="2" id="KW-0479">Metal-binding</keyword>
<keyword evidence="9" id="KW-1185">Reference proteome</keyword>
<dbReference type="PANTHER" id="PTHR42648:SF25">
    <property type="entry name" value="RNA-DIRECTED DNA POLYMERASE"/>
    <property type="match status" value="1"/>
</dbReference>
<dbReference type="InterPro" id="IPR039537">
    <property type="entry name" value="Retrotran_Ty1/copia-like"/>
</dbReference>
<dbReference type="Gene3D" id="3.30.420.10">
    <property type="entry name" value="Ribonuclease H-like superfamily/Ribonuclease H"/>
    <property type="match status" value="1"/>
</dbReference>
<dbReference type="SUPFAM" id="SSF56672">
    <property type="entry name" value="DNA/RNA polymerases"/>
    <property type="match status" value="1"/>
</dbReference>
<dbReference type="SUPFAM" id="SSF57756">
    <property type="entry name" value="Retrovirus zinc finger-like domains"/>
    <property type="match status" value="1"/>
</dbReference>
<dbReference type="GeneID" id="104715053"/>
<feature type="domain" description="Integrase catalytic" evidence="8">
    <location>
        <begin position="426"/>
        <end position="603"/>
    </location>
</feature>
<keyword evidence="1" id="KW-0645">Protease</keyword>
<name>A0ABM0TSX5_CAMSA</name>
<gene>
    <name evidence="10" type="primary">LOC104715053</name>
</gene>
<protein>
    <submittedName>
        <fullName evidence="10">Uncharacterized protein LOC104715053</fullName>
    </submittedName>
</protein>
<keyword evidence="3" id="KW-0064">Aspartyl protease</keyword>
<feature type="compositionally biased region" description="Acidic residues" evidence="6">
    <location>
        <begin position="707"/>
        <end position="722"/>
    </location>
</feature>
<dbReference type="SUPFAM" id="SSF53098">
    <property type="entry name" value="Ribonuclease H-like"/>
    <property type="match status" value="1"/>
</dbReference>
<feature type="compositionally biased region" description="Basic residues" evidence="6">
    <location>
        <begin position="349"/>
        <end position="363"/>
    </location>
</feature>
<evidence type="ECO:0000313" key="9">
    <source>
        <dbReference type="Proteomes" id="UP000694864"/>
    </source>
</evidence>
<keyword evidence="5" id="KW-0862">Zinc</keyword>
<organism evidence="9 10">
    <name type="scientific">Camelina sativa</name>
    <name type="common">False flax</name>
    <name type="synonym">Myagrum sativum</name>
    <dbReference type="NCBI Taxonomy" id="90675"/>
    <lineage>
        <taxon>Eukaryota</taxon>
        <taxon>Viridiplantae</taxon>
        <taxon>Streptophyta</taxon>
        <taxon>Embryophyta</taxon>
        <taxon>Tracheophyta</taxon>
        <taxon>Spermatophyta</taxon>
        <taxon>Magnoliopsida</taxon>
        <taxon>eudicotyledons</taxon>
        <taxon>Gunneridae</taxon>
        <taxon>Pentapetalae</taxon>
        <taxon>rosids</taxon>
        <taxon>malvids</taxon>
        <taxon>Brassicales</taxon>
        <taxon>Brassicaceae</taxon>
        <taxon>Camelineae</taxon>
        <taxon>Camelina</taxon>
    </lineage>
</organism>
<dbReference type="InterPro" id="IPR057670">
    <property type="entry name" value="SH3_retrovirus"/>
</dbReference>
<dbReference type="InterPro" id="IPR043502">
    <property type="entry name" value="DNA/RNA_pol_sf"/>
</dbReference>
<reference evidence="10" key="2">
    <citation type="submission" date="2025-08" db="UniProtKB">
        <authorList>
            <consortium name="RefSeq"/>
        </authorList>
    </citation>
    <scope>IDENTIFICATION</scope>
    <source>
        <tissue evidence="10">Leaf</tissue>
    </source>
</reference>
<dbReference type="PROSITE" id="PS50158">
    <property type="entry name" value="ZF_CCHC"/>
    <property type="match status" value="1"/>
</dbReference>
<keyword evidence="4" id="KW-0378">Hydrolase</keyword>
<dbReference type="PANTHER" id="PTHR42648">
    <property type="entry name" value="TRANSPOSASE, PUTATIVE-RELATED"/>
    <property type="match status" value="1"/>
</dbReference>
<feature type="region of interest" description="Disordered" evidence="6">
    <location>
        <begin position="705"/>
        <end position="726"/>
    </location>
</feature>
<feature type="region of interest" description="Disordered" evidence="6">
    <location>
        <begin position="347"/>
        <end position="369"/>
    </location>
</feature>
<dbReference type="InterPro" id="IPR036875">
    <property type="entry name" value="Znf_CCHC_sf"/>
</dbReference>
<dbReference type="PROSITE" id="PS50994">
    <property type="entry name" value="INTEGRASE"/>
    <property type="match status" value="1"/>
</dbReference>
<evidence type="ECO:0000256" key="3">
    <source>
        <dbReference type="ARBA" id="ARBA00022750"/>
    </source>
</evidence>
<dbReference type="Proteomes" id="UP000694864">
    <property type="component" value="Chromosome 9"/>
</dbReference>
<sequence>MRMMLENESKIQKFIKKQRDDLEADRSVEPEFVVADMIHSDEDSRQEKKAIQETFVSSVSNECVSIATLLIVIQLGFGVLSFPLYKDVLACGTTCEIKRLKVLKLDSMAGEDVKTLMEGEEGKILATRKDDETGSSSSTEGGSSSIKCPMLNPSNNTVWSMKMKILLRVHKAWDVIEKGNIDETKNDLAIALIVQSIPESLTLQVGVLESAREIWEAIRSRHIGVDMVKEARLQTLMAEFDRLRMKGTEKIDEFVEKLSAISTKSAALGKELPEPMIVKKFMSSLPRKKFIHIVASLKQVLDLNKTSFENIVGRLKAYEEGIGEKEVDHEDDQGKLMFANTNSFGNYRGRGRGGRSSRGRGRGRFGFQPKDKEQDLSHITCFRCDKQGHYAPDCLDRLLKLQEAVEKKEEDTHIADELMMHEVVYLQEDKDVTGKVRFGDDSRVDIKGKGSIRFLLENGEKKALHNVYFIPDLKSNIMIVRTTRSKNRLYKVVVEVEGINCLQLVTAGESSTWHARLGHIDADTMKLMMSRDLLTDPYSPQQNGVVERRNRTLLGMTRSILKHMELPNFLWGEAVRHSTYLINRIATRSLVDKTPYEMLKGLKPNLDHLRTFRCIVYAKTESVGRKKLDDRSRVLVHLGTEPGSKAYHLLDPSNRRIIVSHDVRFDESRGWDWKRSETEEQGNSAGFSVNIGAFGNRGVHLLGQTQGEEENNNEIQGEEESELEHGLDKEVDGSELNGKGSIESQQSMIKACDDELASIEKNKTWNLVDLPSGVKPIVLKWVFKIKKNLDGSINKYKARLVAKGYVQQYGIDYDKVFAHVARMETIRLIIGHSASYGWEINHLDVKTAFLYGDLKEEVFVTQPEGFVVKGSESKVYKLNKALYGLKQAPRAWNAKLNMTLRRMGFQRCSKEPSLYYKKRRDELLVVAVYVDDLLVTGSDRSSIFDFKKRMAEQFEMSDLGLLTFYLGIEVKQLETGIIMKQERYALRILEETGMSECNPTHIPMDMNLKLSKSHDEMAVEEQKYRKVIGCLRYLIHTRPDLAYNVGVLSKYMQEPKESHGASLKQVLRYLRGTSSFGLFYKRASKVRLGEKHVEDLNEGSHKEKDSSEEKHLIQHEDSVRVNTLCQHQEVIGET</sequence>
<feature type="compositionally biased region" description="Low complexity" evidence="6">
    <location>
        <begin position="134"/>
        <end position="145"/>
    </location>
</feature>
<dbReference type="InterPro" id="IPR012337">
    <property type="entry name" value="RNaseH-like_sf"/>
</dbReference>
<evidence type="ECO:0000256" key="1">
    <source>
        <dbReference type="ARBA" id="ARBA00022670"/>
    </source>
</evidence>
<feature type="domain" description="CCHC-type" evidence="7">
    <location>
        <begin position="381"/>
        <end position="394"/>
    </location>
</feature>